<dbReference type="SUPFAM" id="SSF55729">
    <property type="entry name" value="Acyl-CoA N-acyltransferases (Nat)"/>
    <property type="match status" value="1"/>
</dbReference>
<dbReference type="InterPro" id="IPR009097">
    <property type="entry name" value="Cyclic_Pdiesterase"/>
</dbReference>
<proteinExistence type="predicted"/>
<dbReference type="InterPro" id="IPR000182">
    <property type="entry name" value="GNAT_dom"/>
</dbReference>
<dbReference type="SUPFAM" id="SSF55144">
    <property type="entry name" value="LigT-like"/>
    <property type="match status" value="1"/>
</dbReference>
<evidence type="ECO:0000313" key="3">
    <source>
        <dbReference type="EMBL" id="TWF71773.1"/>
    </source>
</evidence>
<keyword evidence="3" id="KW-0436">Ligase</keyword>
<sequence>MTTAAEFFRHAATDQLQLQPLFDHEDQETGGSKYPTLTRLKALHPETGEEMGHLTYYPPKRRGGTMAVDRLETHPDHQRRGVGSALMDEMQRRHPGSRIEHGDRSDAGKAWWKGYTRDKTVTRGRTMASAADFFRTTPGDSTYADEPTTAAKGDHDDQSRTAGRGKPRHDTSAPGAGAADPGTGQLGGDPDPLGEGAAGPGPVAELRPVTFHPGAHKDLAKLDRQDQRRIADTVEALRRGDDGLQTHALSQPLKGWNSTKASRGHRVVHRPTDDGGIHIGYVGLHDYDQAIRRLTFQNTIVPDNTQPYQHHHDWLPTGHFFGPGKSGLDPRLFDGTHLRPEIRQQLLDLLDDFWTPRYGSDWPRWARVYLTGSEASHWYGNGDLDTLIGVNYDEARRSAPPLSHLTDQEIDQRLNEELRAGLDDDDRSLQSDGHATGPWESTFYVNPDSFDIRTLKPYAAYDLTTDTWAVEPVQVPDDFDAHHLPEEDWDRLDDLRDQIQQIEHLPEDDQAAAGAALYDQLHQDRHDAFGPDGTGLYDERNVVWKALDAAPGHPLQDLTDWKKDQTAEAAPTRAAAAVLPVRQAGTVDDDYRMQHRAPGPDSAPLHDPTNGASGFHPGFEENVADGSYGEPHEESLHTLHRAHGRPDEPVTIYRAAPHGVDRISPGDWVSTSGEYARNHAMDGTGPDWPVLKATVPAKHVHTDGNDINEWAYHGPEIHQPEIHHPGDDPNDLGAEQYAGTAVHLTPEDHAFVHDPAQPVAERAERLKQVAPAAHEWEDDPDYAHGAAHEAAEDLPAVPHPATQIVWHSRERASDRTGISWTLHLADDNRDFRTDFTHHDFTTGHHTAARQPYTEDTGDDRPVTFDYFRNTEGAGHHGSQFAQDLEPHGRYITQGALPSHLADDPRYEGGQITFHRPLRMHFGGDYRDPSNWKHQLSARYDGKSGRALSEAIAADGYDGVMTHDEYGPSETVDLTSLRPKTATLFFRQATPEEADRIARQAAAEVEDGMMVALVPPPEIAEQLALPGGEPAAQLHVTLAYLGKTGHYTRQQLADLPQLIGNWASRHRPVTVRIGGVGTFTKPGQNVLWGSADIPGGTHLHSDLEKFLNGHGYRTPSEHGWSPHMTLAYVGDHFRFMPKLPEVSWTASDIIVSTGRVWTKIPFGAAPRNSVDT</sequence>
<feature type="domain" description="N-acetyltransferase" evidence="2">
    <location>
        <begin position="1"/>
        <end position="132"/>
    </location>
</feature>
<dbReference type="Pfam" id="PF13563">
    <property type="entry name" value="2_5_RNA_ligase2"/>
    <property type="match status" value="1"/>
</dbReference>
<feature type="compositionally biased region" description="Low complexity" evidence="1">
    <location>
        <begin position="172"/>
        <end position="206"/>
    </location>
</feature>
<dbReference type="EMBL" id="VIWT01000008">
    <property type="protein sequence ID" value="TWF71773.1"/>
    <property type="molecule type" value="Genomic_DNA"/>
</dbReference>
<dbReference type="OrthoDB" id="8444243at2"/>
<evidence type="ECO:0000256" key="1">
    <source>
        <dbReference type="SAM" id="MobiDB-lite"/>
    </source>
</evidence>
<dbReference type="InterPro" id="IPR016181">
    <property type="entry name" value="Acyl_CoA_acyltransferase"/>
</dbReference>
<organism evidence="3 4">
    <name type="scientific">Kitasatospora viridis</name>
    <dbReference type="NCBI Taxonomy" id="281105"/>
    <lineage>
        <taxon>Bacteria</taxon>
        <taxon>Bacillati</taxon>
        <taxon>Actinomycetota</taxon>
        <taxon>Actinomycetes</taxon>
        <taxon>Kitasatosporales</taxon>
        <taxon>Streptomycetaceae</taxon>
        <taxon>Kitasatospora</taxon>
    </lineage>
</organism>
<dbReference type="RefSeq" id="WP_145911565.1">
    <property type="nucleotide sequence ID" value="NZ_BAAAMZ010000022.1"/>
</dbReference>
<evidence type="ECO:0000259" key="2">
    <source>
        <dbReference type="PROSITE" id="PS51186"/>
    </source>
</evidence>
<dbReference type="InterPro" id="IPR035093">
    <property type="entry name" value="RelE/ParE_toxin_dom_sf"/>
</dbReference>
<dbReference type="Gene3D" id="3.40.630.30">
    <property type="match status" value="1"/>
</dbReference>
<dbReference type="AlphaFoldDB" id="A0A561SA67"/>
<reference evidence="3 4" key="1">
    <citation type="submission" date="2019-06" db="EMBL/GenBank/DDBJ databases">
        <title>Sequencing the genomes of 1000 actinobacteria strains.</title>
        <authorList>
            <person name="Klenk H.-P."/>
        </authorList>
    </citation>
    <scope>NUCLEOTIDE SEQUENCE [LARGE SCALE GENOMIC DNA]</scope>
    <source>
        <strain evidence="3 4">DSM 44826</strain>
    </source>
</reference>
<dbReference type="GO" id="GO:0016874">
    <property type="term" value="F:ligase activity"/>
    <property type="evidence" value="ECO:0007669"/>
    <property type="project" value="UniProtKB-KW"/>
</dbReference>
<dbReference type="SUPFAM" id="SSF143011">
    <property type="entry name" value="RelE-like"/>
    <property type="match status" value="1"/>
</dbReference>
<dbReference type="Gene3D" id="3.90.1140.10">
    <property type="entry name" value="Cyclic phosphodiesterase"/>
    <property type="match status" value="1"/>
</dbReference>
<protein>
    <submittedName>
        <fullName evidence="3">2'-5' RNA ligase</fullName>
    </submittedName>
</protein>
<evidence type="ECO:0000313" key="4">
    <source>
        <dbReference type="Proteomes" id="UP000317940"/>
    </source>
</evidence>
<dbReference type="Proteomes" id="UP000317940">
    <property type="component" value="Unassembled WGS sequence"/>
</dbReference>
<dbReference type="PROSITE" id="PS51186">
    <property type="entry name" value="GNAT"/>
    <property type="match status" value="1"/>
</dbReference>
<accession>A0A561SA67</accession>
<dbReference type="GO" id="GO:0016747">
    <property type="term" value="F:acyltransferase activity, transferring groups other than amino-acyl groups"/>
    <property type="evidence" value="ECO:0007669"/>
    <property type="project" value="InterPro"/>
</dbReference>
<name>A0A561SA67_9ACTN</name>
<keyword evidence="4" id="KW-1185">Reference proteome</keyword>
<comment type="caution">
    <text evidence="3">The sequence shown here is derived from an EMBL/GenBank/DDBJ whole genome shotgun (WGS) entry which is preliminary data.</text>
</comment>
<dbReference type="Pfam" id="PF00583">
    <property type="entry name" value="Acetyltransf_1"/>
    <property type="match status" value="1"/>
</dbReference>
<feature type="region of interest" description="Disordered" evidence="1">
    <location>
        <begin position="132"/>
        <end position="209"/>
    </location>
</feature>
<gene>
    <name evidence="3" type="ORF">FHX73_18144</name>
</gene>
<dbReference type="CDD" id="cd04301">
    <property type="entry name" value="NAT_SF"/>
    <property type="match status" value="1"/>
</dbReference>
<feature type="region of interest" description="Disordered" evidence="1">
    <location>
        <begin position="615"/>
        <end position="634"/>
    </location>
</feature>